<dbReference type="SUPFAM" id="SSF53474">
    <property type="entry name" value="alpha/beta-Hydrolases"/>
    <property type="match status" value="1"/>
</dbReference>
<proteinExistence type="predicted"/>
<dbReference type="RefSeq" id="WP_006984753.1">
    <property type="nucleotide sequence ID" value="NZ_JH417903.1"/>
</dbReference>
<dbReference type="Proteomes" id="UP000004750">
    <property type="component" value="Unassembled WGS sequence"/>
</dbReference>
<protein>
    <recommendedName>
        <fullName evidence="2">BD-FAE-like domain-containing protein</fullName>
    </recommendedName>
</protein>
<comment type="caution">
    <text evidence="3">The sequence shown here is derived from an EMBL/GenBank/DDBJ whole genome shotgun (WGS) entry which is preliminary data.</text>
</comment>
<evidence type="ECO:0000259" key="2">
    <source>
        <dbReference type="Pfam" id="PF20434"/>
    </source>
</evidence>
<keyword evidence="1" id="KW-0732">Signal</keyword>
<dbReference type="STRING" id="797473.HMPREF9080_00734"/>
<dbReference type="Pfam" id="PF20434">
    <property type="entry name" value="BD-FAE"/>
    <property type="match status" value="1"/>
</dbReference>
<dbReference type="Gene3D" id="3.40.50.1820">
    <property type="entry name" value="alpha/beta hydrolase"/>
    <property type="match status" value="1"/>
</dbReference>
<dbReference type="InterPro" id="IPR049492">
    <property type="entry name" value="BD-FAE-like_dom"/>
</dbReference>
<dbReference type="PATRIC" id="fig|797473.3.peg.598"/>
<organism evidence="3 4">
    <name type="scientific">Cardiobacterium valvarum F0432</name>
    <dbReference type="NCBI Taxonomy" id="797473"/>
    <lineage>
        <taxon>Bacteria</taxon>
        <taxon>Pseudomonadati</taxon>
        <taxon>Pseudomonadota</taxon>
        <taxon>Gammaproteobacteria</taxon>
        <taxon>Cardiobacteriales</taxon>
        <taxon>Cardiobacteriaceae</taxon>
        <taxon>Cardiobacterium</taxon>
    </lineage>
</organism>
<reference evidence="3 4" key="1">
    <citation type="submission" date="2011-08" db="EMBL/GenBank/DDBJ databases">
        <authorList>
            <person name="Weinstock G."/>
            <person name="Sodergren E."/>
            <person name="Clifton S."/>
            <person name="Fulton L."/>
            <person name="Fulton B."/>
            <person name="Courtney L."/>
            <person name="Fronick C."/>
            <person name="Harrison M."/>
            <person name="Strong C."/>
            <person name="Farmer C."/>
            <person name="Delahaunty K."/>
            <person name="Markovic C."/>
            <person name="Hall O."/>
            <person name="Minx P."/>
            <person name="Tomlinson C."/>
            <person name="Mitreva M."/>
            <person name="Hou S."/>
            <person name="Chen J."/>
            <person name="Wollam A."/>
            <person name="Pepin K.H."/>
            <person name="Johnson M."/>
            <person name="Bhonagiri V."/>
            <person name="Zhang X."/>
            <person name="Suruliraj S."/>
            <person name="Warren W."/>
            <person name="Chinwalla A."/>
            <person name="Mardis E.R."/>
            <person name="Wilson R.K."/>
        </authorList>
    </citation>
    <scope>NUCLEOTIDE SEQUENCE [LARGE SCALE GENOMIC DNA]</scope>
    <source>
        <strain evidence="3 4">F0432</strain>
    </source>
</reference>
<dbReference type="EMBL" id="AGCM01000037">
    <property type="protein sequence ID" value="EHM55453.1"/>
    <property type="molecule type" value="Genomic_DNA"/>
</dbReference>
<feature type="signal peptide" evidence="1">
    <location>
        <begin position="1"/>
        <end position="20"/>
    </location>
</feature>
<accession>G9ZDA0</accession>
<feature type="chain" id="PRO_5003530039" description="BD-FAE-like domain-containing protein" evidence="1">
    <location>
        <begin position="21"/>
        <end position="200"/>
    </location>
</feature>
<evidence type="ECO:0000313" key="3">
    <source>
        <dbReference type="EMBL" id="EHM55453.1"/>
    </source>
</evidence>
<sequence>MTHKSFITALAFGSATLAGGASLDFDPAQYSEKTATINGETVTYRAYENIPYVANPVDAAHQTINIYIPAAYYNGGSINGYTAATAPIYLPNQIGGYMPASAGVPGTSGFGPKKEGADAMQTALAKGYIVASPGARGRTSADGKAPVAIIDIKAAVRYPKHNDANMTGDAGKIIGNGTSAGGALSILLGASGNAPTTTPP</sequence>
<evidence type="ECO:0000313" key="4">
    <source>
        <dbReference type="Proteomes" id="UP000004750"/>
    </source>
</evidence>
<dbReference type="HOGENOM" id="CLU_1364129_0_0_6"/>
<dbReference type="AlphaFoldDB" id="G9ZDA0"/>
<name>G9ZDA0_9GAMM</name>
<feature type="domain" description="BD-FAE-like" evidence="2">
    <location>
        <begin position="88"/>
        <end position="193"/>
    </location>
</feature>
<gene>
    <name evidence="3" type="ORF">HMPREF9080_00734</name>
</gene>
<evidence type="ECO:0000256" key="1">
    <source>
        <dbReference type="SAM" id="SignalP"/>
    </source>
</evidence>
<dbReference type="InterPro" id="IPR029058">
    <property type="entry name" value="AB_hydrolase_fold"/>
</dbReference>